<proteinExistence type="predicted"/>
<dbReference type="OrthoDB" id="963593at2"/>
<feature type="signal peptide" evidence="1">
    <location>
        <begin position="1"/>
        <end position="18"/>
    </location>
</feature>
<name>A0A1T5C901_9BACT</name>
<keyword evidence="1" id="KW-0732">Signal</keyword>
<dbReference type="AlphaFoldDB" id="A0A1T5C901"/>
<dbReference type="PROSITE" id="PS51257">
    <property type="entry name" value="PROKAR_LIPOPROTEIN"/>
    <property type="match status" value="1"/>
</dbReference>
<dbReference type="EMBL" id="FUZA01000001">
    <property type="protein sequence ID" value="SKB55879.1"/>
    <property type="molecule type" value="Genomic_DNA"/>
</dbReference>
<accession>A0A1T5C901</accession>
<evidence type="ECO:0000313" key="3">
    <source>
        <dbReference type="Proteomes" id="UP000190897"/>
    </source>
</evidence>
<evidence type="ECO:0000313" key="2">
    <source>
        <dbReference type="EMBL" id="SKB55879.1"/>
    </source>
</evidence>
<dbReference type="RefSeq" id="WP_082213520.1">
    <property type="nucleotide sequence ID" value="NZ_FUZA01000001.1"/>
</dbReference>
<organism evidence="2 3">
    <name type="scientific">Dyadobacter psychrophilus</name>
    <dbReference type="NCBI Taxonomy" id="651661"/>
    <lineage>
        <taxon>Bacteria</taxon>
        <taxon>Pseudomonadati</taxon>
        <taxon>Bacteroidota</taxon>
        <taxon>Cytophagia</taxon>
        <taxon>Cytophagales</taxon>
        <taxon>Spirosomataceae</taxon>
        <taxon>Dyadobacter</taxon>
    </lineage>
</organism>
<dbReference type="STRING" id="651661.SAMN05660293_01009"/>
<dbReference type="Proteomes" id="UP000190897">
    <property type="component" value="Unassembled WGS sequence"/>
</dbReference>
<evidence type="ECO:0000256" key="1">
    <source>
        <dbReference type="SAM" id="SignalP"/>
    </source>
</evidence>
<sequence>MKMKQAFLLLSVCLLASCGEVVNPLIRTVYLTEGDRTSQRLEAIAKLYEFYNDSDKDREAYEVISKRSGDFIVNYVPGLGLLTLCGEPGFGWSKQFIDVDSTLLRKLVDRGATFDDLNTGKFDSLLVTKTPVFRVNTNGKPF</sequence>
<gene>
    <name evidence="2" type="ORF">SAMN05660293_01009</name>
</gene>
<protein>
    <submittedName>
        <fullName evidence="2">Uncharacterized protein</fullName>
    </submittedName>
</protein>
<keyword evidence="3" id="KW-1185">Reference proteome</keyword>
<reference evidence="3" key="1">
    <citation type="submission" date="2017-02" db="EMBL/GenBank/DDBJ databases">
        <authorList>
            <person name="Varghese N."/>
            <person name="Submissions S."/>
        </authorList>
    </citation>
    <scope>NUCLEOTIDE SEQUENCE [LARGE SCALE GENOMIC DNA]</scope>
    <source>
        <strain evidence="3">DSM 22270</strain>
    </source>
</reference>
<feature type="chain" id="PRO_5010559384" evidence="1">
    <location>
        <begin position="19"/>
        <end position="142"/>
    </location>
</feature>